<sequence length="330" mass="36253">MAAKGVIELPQLGIRAGYELSNGGYDSSKPTCVLINSMCTTVSLYREQLSDKRLTSAVNLLAIEPLGHGATSCVAEQFNYWDTASMALQVLDALGIQKCFALGTSQGGWIVTRMALLEPTRIQGILILGSSMDAETAQSREEGCWDPAPFVRPFIEDRWSSRDGATTPSFVVDDEWIGSIAHLGFGKAATPENTEFWTQTLREVYKGDEGRRKLKMATIALVERDGLVFRLPYVTCPVHWLHVSVGFLSSSCVATGRFYQSFCADMCNPPEKGTDDPVYSLEIPKRQIKMFTGSKDAKLDMLDGGAHFLNATHPKEMTDAILQMAAKYGQ</sequence>
<dbReference type="SUPFAM" id="SSF53474">
    <property type="entry name" value="alpha/beta-Hydrolases"/>
    <property type="match status" value="1"/>
</dbReference>
<dbReference type="GO" id="GO:0016020">
    <property type="term" value="C:membrane"/>
    <property type="evidence" value="ECO:0007669"/>
    <property type="project" value="TreeGrafter"/>
</dbReference>
<dbReference type="PANTHER" id="PTHR43798:SF33">
    <property type="entry name" value="HYDROLASE, PUTATIVE (AFU_ORTHOLOGUE AFUA_2G14860)-RELATED"/>
    <property type="match status" value="1"/>
</dbReference>
<dbReference type="GO" id="GO:0047372">
    <property type="term" value="F:monoacylglycerol lipase activity"/>
    <property type="evidence" value="ECO:0007669"/>
    <property type="project" value="TreeGrafter"/>
</dbReference>
<feature type="domain" description="AB hydrolase-1" evidence="1">
    <location>
        <begin position="59"/>
        <end position="133"/>
    </location>
</feature>
<dbReference type="InterPro" id="IPR029058">
    <property type="entry name" value="AB_hydrolase_fold"/>
</dbReference>
<evidence type="ECO:0000313" key="3">
    <source>
        <dbReference type="Proteomes" id="UP001392437"/>
    </source>
</evidence>
<name>A0AAW0QMB2_9PEZI</name>
<protein>
    <submittedName>
        <fullName evidence="2">Alpha/beta hydrolase</fullName>
    </submittedName>
</protein>
<dbReference type="InterPro" id="IPR050266">
    <property type="entry name" value="AB_hydrolase_sf"/>
</dbReference>
<dbReference type="EMBL" id="JAQQWP010000009">
    <property type="protein sequence ID" value="KAK8100414.1"/>
    <property type="molecule type" value="Genomic_DNA"/>
</dbReference>
<accession>A0AAW0QMB2</accession>
<reference evidence="2 3" key="1">
    <citation type="submission" date="2023-01" db="EMBL/GenBank/DDBJ databases">
        <title>Analysis of 21 Apiospora genomes using comparative genomics revels a genus with tremendous synthesis potential of carbohydrate active enzymes and secondary metabolites.</title>
        <authorList>
            <person name="Sorensen T."/>
        </authorList>
    </citation>
    <scope>NUCLEOTIDE SEQUENCE [LARGE SCALE GENOMIC DNA]</scope>
    <source>
        <strain evidence="2 3">CBS 117206</strain>
    </source>
</reference>
<keyword evidence="2" id="KW-0378">Hydrolase</keyword>
<evidence type="ECO:0000259" key="1">
    <source>
        <dbReference type="Pfam" id="PF00561"/>
    </source>
</evidence>
<dbReference type="GO" id="GO:0046464">
    <property type="term" value="P:acylglycerol catabolic process"/>
    <property type="evidence" value="ECO:0007669"/>
    <property type="project" value="TreeGrafter"/>
</dbReference>
<evidence type="ECO:0000313" key="2">
    <source>
        <dbReference type="EMBL" id="KAK8100414.1"/>
    </source>
</evidence>
<organism evidence="2 3">
    <name type="scientific">Apiospora kogelbergensis</name>
    <dbReference type="NCBI Taxonomy" id="1337665"/>
    <lineage>
        <taxon>Eukaryota</taxon>
        <taxon>Fungi</taxon>
        <taxon>Dikarya</taxon>
        <taxon>Ascomycota</taxon>
        <taxon>Pezizomycotina</taxon>
        <taxon>Sordariomycetes</taxon>
        <taxon>Xylariomycetidae</taxon>
        <taxon>Amphisphaeriales</taxon>
        <taxon>Apiosporaceae</taxon>
        <taxon>Apiospora</taxon>
    </lineage>
</organism>
<dbReference type="PANTHER" id="PTHR43798">
    <property type="entry name" value="MONOACYLGLYCEROL LIPASE"/>
    <property type="match status" value="1"/>
</dbReference>
<dbReference type="Proteomes" id="UP001392437">
    <property type="component" value="Unassembled WGS sequence"/>
</dbReference>
<dbReference type="Gene3D" id="3.40.50.1820">
    <property type="entry name" value="alpha/beta hydrolase"/>
    <property type="match status" value="1"/>
</dbReference>
<proteinExistence type="predicted"/>
<comment type="caution">
    <text evidence="2">The sequence shown here is derived from an EMBL/GenBank/DDBJ whole genome shotgun (WGS) entry which is preliminary data.</text>
</comment>
<keyword evidence="3" id="KW-1185">Reference proteome</keyword>
<dbReference type="Pfam" id="PF00561">
    <property type="entry name" value="Abhydrolase_1"/>
    <property type="match status" value="1"/>
</dbReference>
<dbReference type="AlphaFoldDB" id="A0AAW0QMB2"/>
<dbReference type="InterPro" id="IPR000073">
    <property type="entry name" value="AB_hydrolase_1"/>
</dbReference>
<gene>
    <name evidence="2" type="ORF">PG999_010788</name>
</gene>